<dbReference type="AlphaFoldDB" id="M6V024"/>
<protein>
    <submittedName>
        <fullName evidence="1">Uncharacterized protein</fullName>
    </submittedName>
</protein>
<sequence length="307" mass="35173">MENVENKILDKKEIISRKYFLKGKTIGISISESEDFEELGYSLEHLRDAIVEIARYIANLGGRLAYGGDLRHGGFAELLFDILAYYKADKQLEPYERLISFLAYPISLTLTSSKEAELKNTVTFRKIPPPDDIVHDLHEYLKPDSSENLYIWFRSLTMMREEMESQCDARVFIGGKIKEYKGKCPGIMEELFIAVNNNHPVYLIGAFGGVTRDIISSLKNERTESFSNEFHLEDNAYTGAYAKFNEKHPEDVIDFEKYFTTFRKVGVKGVANLNGLSEAENERLFVTPHLNEIVFLILKGLAKRFIP</sequence>
<dbReference type="RefSeq" id="WP_004485601.1">
    <property type="nucleotide sequence ID" value="NZ_AHOQ02000016.1"/>
</dbReference>
<dbReference type="EMBL" id="AHOQ02000016">
    <property type="protein sequence ID" value="EMO46589.1"/>
    <property type="molecule type" value="Genomic_DNA"/>
</dbReference>
<dbReference type="Proteomes" id="UP000012160">
    <property type="component" value="Unassembled WGS sequence"/>
</dbReference>
<evidence type="ECO:0000313" key="1">
    <source>
        <dbReference type="EMBL" id="EMO46589.1"/>
    </source>
</evidence>
<comment type="caution">
    <text evidence="1">The sequence shown here is derived from an EMBL/GenBank/DDBJ whole genome shotgun (WGS) entry which is preliminary data.</text>
</comment>
<evidence type="ECO:0000313" key="2">
    <source>
        <dbReference type="Proteomes" id="UP000012160"/>
    </source>
</evidence>
<dbReference type="InterPro" id="IPR041160">
    <property type="entry name" value="LD_cluster2"/>
</dbReference>
<accession>M6V024</accession>
<name>M6V024_9LEPT</name>
<dbReference type="Pfam" id="PF18163">
    <property type="entry name" value="LD_cluster2"/>
    <property type="match status" value="1"/>
</dbReference>
<gene>
    <name evidence="1" type="ORF">LEP1GSC187_2031</name>
</gene>
<reference evidence="1 2" key="1">
    <citation type="submission" date="2013-01" db="EMBL/GenBank/DDBJ databases">
        <authorList>
            <person name="Harkins D.M."/>
            <person name="Durkin A.S."/>
            <person name="Brinkac L.M."/>
            <person name="Haft D.H."/>
            <person name="Selengut J.D."/>
            <person name="Sanka R."/>
            <person name="DePew J."/>
            <person name="Purushe J."/>
            <person name="Matthias M.A."/>
            <person name="Vinetz J.M."/>
            <person name="Sutton G.G."/>
            <person name="Nierman W.C."/>
            <person name="Fouts D.E."/>
        </authorList>
    </citation>
    <scope>NUCLEOTIDE SEQUENCE [LARGE SCALE GENOMIC DNA]</scope>
    <source>
        <strain evidence="1 2">ZUN179</strain>
    </source>
</reference>
<organism evidence="1 2">
    <name type="scientific">Leptospira santarosai str. ZUN179</name>
    <dbReference type="NCBI Taxonomy" id="1049985"/>
    <lineage>
        <taxon>Bacteria</taxon>
        <taxon>Pseudomonadati</taxon>
        <taxon>Spirochaetota</taxon>
        <taxon>Spirochaetia</taxon>
        <taxon>Leptospirales</taxon>
        <taxon>Leptospiraceae</taxon>
        <taxon>Leptospira</taxon>
    </lineage>
</organism>
<proteinExistence type="predicted"/>